<dbReference type="PANTHER" id="PTHR21043:SF0">
    <property type="entry name" value="MITOCHONDRIAL ASSEMBLY OF RIBOSOMAL LARGE SUBUNIT PROTEIN 1"/>
    <property type="match status" value="1"/>
</dbReference>
<comment type="subunit">
    <text evidence="2">Interacts with ribosomal protein uL14 (rplN).</text>
</comment>
<dbReference type="RefSeq" id="WP_344704529.1">
    <property type="nucleotide sequence ID" value="NZ_BAAAZT010000074.1"/>
</dbReference>
<dbReference type="EMBL" id="BAAAZT010000074">
    <property type="protein sequence ID" value="GAA3908025.1"/>
    <property type="molecule type" value="Genomic_DNA"/>
</dbReference>
<accession>A0ABP7LXC5</accession>
<dbReference type="SUPFAM" id="SSF81301">
    <property type="entry name" value="Nucleotidyltransferase"/>
    <property type="match status" value="1"/>
</dbReference>
<keyword evidence="2" id="KW-0810">Translation regulation</keyword>
<keyword evidence="2" id="KW-0963">Cytoplasm</keyword>
<keyword evidence="4" id="KW-1185">Reference proteome</keyword>
<protein>
    <recommendedName>
        <fullName evidence="2">Ribosomal silencing factor RsfS</fullName>
    </recommendedName>
</protein>
<comment type="similarity">
    <text evidence="1 2">Belongs to the Iojap/RsfS family.</text>
</comment>
<evidence type="ECO:0000313" key="3">
    <source>
        <dbReference type="EMBL" id="GAA3908025.1"/>
    </source>
</evidence>
<dbReference type="NCBIfam" id="TIGR00090">
    <property type="entry name" value="rsfS_iojap_ybeB"/>
    <property type="match status" value="1"/>
</dbReference>
<dbReference type="Proteomes" id="UP001500133">
    <property type="component" value="Unassembled WGS sequence"/>
</dbReference>
<organism evidence="3 4">
    <name type="scientific">Halomonas cibimaris</name>
    <dbReference type="NCBI Taxonomy" id="657012"/>
    <lineage>
        <taxon>Bacteria</taxon>
        <taxon>Pseudomonadati</taxon>
        <taxon>Pseudomonadota</taxon>
        <taxon>Gammaproteobacteria</taxon>
        <taxon>Oceanospirillales</taxon>
        <taxon>Halomonadaceae</taxon>
        <taxon>Halomonas</taxon>
    </lineage>
</organism>
<dbReference type="PANTHER" id="PTHR21043">
    <property type="entry name" value="IOJAP SUPERFAMILY ORTHOLOG"/>
    <property type="match status" value="1"/>
</dbReference>
<dbReference type="HAMAP" id="MF_01477">
    <property type="entry name" value="Iojap_RsfS"/>
    <property type="match status" value="1"/>
</dbReference>
<name>A0ABP7LXC5_9GAMM</name>
<comment type="caution">
    <text evidence="3">The sequence shown here is derived from an EMBL/GenBank/DDBJ whole genome shotgun (WGS) entry which is preliminary data.</text>
</comment>
<evidence type="ECO:0000256" key="2">
    <source>
        <dbReference type="HAMAP-Rule" id="MF_01477"/>
    </source>
</evidence>
<dbReference type="Pfam" id="PF02410">
    <property type="entry name" value="RsfS"/>
    <property type="match status" value="1"/>
</dbReference>
<evidence type="ECO:0000256" key="1">
    <source>
        <dbReference type="ARBA" id="ARBA00010574"/>
    </source>
</evidence>
<dbReference type="Gene3D" id="3.30.460.10">
    <property type="entry name" value="Beta Polymerase, domain 2"/>
    <property type="match status" value="1"/>
</dbReference>
<dbReference type="InterPro" id="IPR043519">
    <property type="entry name" value="NT_sf"/>
</dbReference>
<comment type="subcellular location">
    <subcellularLocation>
        <location evidence="2">Cytoplasm</location>
    </subcellularLocation>
</comment>
<keyword evidence="2" id="KW-0678">Repressor</keyword>
<comment type="function">
    <text evidence="2">Functions as a ribosomal silencing factor. Interacts with ribosomal protein uL14 (rplN), blocking formation of intersubunit bridge B8. Prevents association of the 30S and 50S ribosomal subunits and the formation of functional ribosomes, thus repressing translation.</text>
</comment>
<sequence length="127" mass="13935">MHIETLKQMALDALEELKARDVSTLDVAKLTDVTDVMLIASATSTRHLAALAQNVVEKAKAQGLHPRGVEGGNSADWVLVDLGDVVVHVMLPEARTLYDLERLWADLPAEGSVEQLRERVEEPQASR</sequence>
<evidence type="ECO:0000313" key="4">
    <source>
        <dbReference type="Proteomes" id="UP001500133"/>
    </source>
</evidence>
<reference evidence="4" key="1">
    <citation type="journal article" date="2019" name="Int. J. Syst. Evol. Microbiol.">
        <title>The Global Catalogue of Microorganisms (GCM) 10K type strain sequencing project: providing services to taxonomists for standard genome sequencing and annotation.</title>
        <authorList>
            <consortium name="The Broad Institute Genomics Platform"/>
            <consortium name="The Broad Institute Genome Sequencing Center for Infectious Disease"/>
            <person name="Wu L."/>
            <person name="Ma J."/>
        </authorList>
    </citation>
    <scope>NUCLEOTIDE SEQUENCE [LARGE SCALE GENOMIC DNA]</scope>
    <source>
        <strain evidence="4">JCM 16914</strain>
    </source>
</reference>
<gene>
    <name evidence="2 3" type="primary">rsfS</name>
    <name evidence="3" type="ORF">GCM10022228_18020</name>
</gene>
<proteinExistence type="inferred from homology"/>
<dbReference type="InterPro" id="IPR004394">
    <property type="entry name" value="Iojap/RsfS/C7orf30"/>
</dbReference>